<feature type="transmembrane region" description="Helical" evidence="8">
    <location>
        <begin position="205"/>
        <end position="228"/>
    </location>
</feature>
<keyword evidence="10" id="KW-1185">Reference proteome</keyword>
<keyword evidence="4" id="KW-0533">Nickel</keyword>
<dbReference type="InterPro" id="IPR004688">
    <property type="entry name" value="Ni/Co_transpt"/>
</dbReference>
<dbReference type="NCBIfam" id="TIGR00802">
    <property type="entry name" value="nico"/>
    <property type="match status" value="1"/>
</dbReference>
<keyword evidence="6 8" id="KW-1133">Transmembrane helix</keyword>
<name>A0A8J7GF65_9ACTN</name>
<feature type="transmembrane region" description="Helical" evidence="8">
    <location>
        <begin position="327"/>
        <end position="349"/>
    </location>
</feature>
<dbReference type="PANTHER" id="PTHR31611">
    <property type="entry name" value="HIGH-AFFINITY NICKEL TRANSPORT PROTEIN NIC1"/>
    <property type="match status" value="1"/>
</dbReference>
<feature type="transmembrane region" description="Helical" evidence="8">
    <location>
        <begin position="281"/>
        <end position="307"/>
    </location>
</feature>
<protein>
    <recommendedName>
        <fullName evidence="8">Nickel/cobalt efflux system</fullName>
    </recommendedName>
</protein>
<keyword evidence="7 8" id="KW-0472">Membrane</keyword>
<evidence type="ECO:0000256" key="7">
    <source>
        <dbReference type="ARBA" id="ARBA00023136"/>
    </source>
</evidence>
<evidence type="ECO:0000256" key="6">
    <source>
        <dbReference type="ARBA" id="ARBA00022989"/>
    </source>
</evidence>
<evidence type="ECO:0000256" key="4">
    <source>
        <dbReference type="ARBA" id="ARBA00022596"/>
    </source>
</evidence>
<comment type="subcellular location">
    <subcellularLocation>
        <location evidence="8">Cell membrane</location>
        <topology evidence="8">Multi-pass membrane protein</topology>
    </subcellularLocation>
    <subcellularLocation>
        <location evidence="1">Endomembrane system</location>
        <topology evidence="1">Multi-pass membrane protein</topology>
    </subcellularLocation>
</comment>
<evidence type="ECO:0000256" key="8">
    <source>
        <dbReference type="RuleBase" id="RU362101"/>
    </source>
</evidence>
<evidence type="ECO:0000313" key="10">
    <source>
        <dbReference type="Proteomes" id="UP000622552"/>
    </source>
</evidence>
<keyword evidence="5 8" id="KW-0812">Transmembrane</keyword>
<organism evidence="9 10">
    <name type="scientific">Longispora fulva</name>
    <dbReference type="NCBI Taxonomy" id="619741"/>
    <lineage>
        <taxon>Bacteria</taxon>
        <taxon>Bacillati</taxon>
        <taxon>Actinomycetota</taxon>
        <taxon>Actinomycetes</taxon>
        <taxon>Micromonosporales</taxon>
        <taxon>Micromonosporaceae</taxon>
        <taxon>Longispora</taxon>
    </lineage>
</organism>
<feature type="transmembrane region" description="Helical" evidence="8">
    <location>
        <begin position="49"/>
        <end position="67"/>
    </location>
</feature>
<evidence type="ECO:0000256" key="2">
    <source>
        <dbReference type="ARBA" id="ARBA00010892"/>
    </source>
</evidence>
<dbReference type="RefSeq" id="WP_197001932.1">
    <property type="nucleotide sequence ID" value="NZ_BONS01000023.1"/>
</dbReference>
<dbReference type="Pfam" id="PF03824">
    <property type="entry name" value="NicO"/>
    <property type="match status" value="1"/>
</dbReference>
<evidence type="ECO:0000256" key="1">
    <source>
        <dbReference type="ARBA" id="ARBA00004127"/>
    </source>
</evidence>
<dbReference type="PANTHER" id="PTHR31611:SF0">
    <property type="entry name" value="HIGH-AFFINITY NICKEL TRANSPORT PROTEIN NIC1"/>
    <property type="match status" value="1"/>
</dbReference>
<evidence type="ECO:0000256" key="5">
    <source>
        <dbReference type="ARBA" id="ARBA00022692"/>
    </source>
</evidence>
<reference evidence="9" key="1">
    <citation type="submission" date="2020-11" db="EMBL/GenBank/DDBJ databases">
        <title>Sequencing the genomes of 1000 actinobacteria strains.</title>
        <authorList>
            <person name="Klenk H.-P."/>
        </authorList>
    </citation>
    <scope>NUCLEOTIDE SEQUENCE</scope>
    <source>
        <strain evidence="9">DSM 45356</strain>
    </source>
</reference>
<feature type="transmembrane region" description="Helical" evidence="8">
    <location>
        <begin position="240"/>
        <end position="260"/>
    </location>
</feature>
<proteinExistence type="inferred from homology"/>
<dbReference type="EMBL" id="JADOUF010000001">
    <property type="protein sequence ID" value="MBG6134738.1"/>
    <property type="molecule type" value="Genomic_DNA"/>
</dbReference>
<evidence type="ECO:0000256" key="3">
    <source>
        <dbReference type="ARBA" id="ARBA00022448"/>
    </source>
</evidence>
<dbReference type="InterPro" id="IPR011541">
    <property type="entry name" value="Ni/Co_transpt_high_affinity"/>
</dbReference>
<dbReference type="GO" id="GO:0012505">
    <property type="term" value="C:endomembrane system"/>
    <property type="evidence" value="ECO:0007669"/>
    <property type="project" value="UniProtKB-SubCell"/>
</dbReference>
<gene>
    <name evidence="9" type="ORF">IW245_000932</name>
</gene>
<feature type="transmembrane region" description="Helical" evidence="8">
    <location>
        <begin position="139"/>
        <end position="164"/>
    </location>
</feature>
<accession>A0A8J7GF65</accession>
<evidence type="ECO:0000313" key="9">
    <source>
        <dbReference type="EMBL" id="MBG6134738.1"/>
    </source>
</evidence>
<sequence>MSSELRVRRGPVTSSDRYRMLGMFGVVALLHVVGWGVLVLGVVPGHYRLGAGLFGVGTGLTAYSLGLRHAFDVDHIAAIDNTTRKLVGDGQRPVSVGFWFSLGHSTVVVALTLLIALGVRTIGAGLADDTSDLRFYGGLIGTTVSGVFLYLIAIMNLVVLVGIVRIFRRMRHGEFDDTALAAHLDNRGFMNRLLGRVMGAVSRPWHIYPVGVLFGLGFDTVTEVSLLILAGTSVAAGLPWYAIMCLPVLFAAGMSLLDTLDGSVMQVAYSWALAQPVRRVYFNLIVTGLSVAVALLIGTVQILALARDGLGLTGGTWDWLDGLSFDAIGFAVVGLFVAIWLVAVAVWRYGRIEQRWTARAAEESPGD</sequence>
<comment type="similarity">
    <text evidence="2 8">Belongs to the NiCoT transporter (TC 2.A.52) family.</text>
</comment>
<feature type="transmembrane region" description="Helical" evidence="8">
    <location>
        <begin position="21"/>
        <end position="43"/>
    </location>
</feature>
<feature type="transmembrane region" description="Helical" evidence="8">
    <location>
        <begin position="94"/>
        <end position="119"/>
    </location>
</feature>
<dbReference type="GO" id="GO:0015099">
    <property type="term" value="F:nickel cation transmembrane transporter activity"/>
    <property type="evidence" value="ECO:0007669"/>
    <property type="project" value="UniProtKB-UniRule"/>
</dbReference>
<dbReference type="GO" id="GO:0005886">
    <property type="term" value="C:plasma membrane"/>
    <property type="evidence" value="ECO:0007669"/>
    <property type="project" value="UniProtKB-SubCell"/>
</dbReference>
<dbReference type="AlphaFoldDB" id="A0A8J7GF65"/>
<comment type="caution">
    <text evidence="9">The sequence shown here is derived from an EMBL/GenBank/DDBJ whole genome shotgun (WGS) entry which is preliminary data.</text>
</comment>
<dbReference type="Proteomes" id="UP000622552">
    <property type="component" value="Unassembled WGS sequence"/>
</dbReference>
<keyword evidence="3 8" id="KW-0813">Transport</keyword>